<feature type="transmembrane region" description="Helical" evidence="1">
    <location>
        <begin position="345"/>
        <end position="364"/>
    </location>
</feature>
<protein>
    <recommendedName>
        <fullName evidence="4">Fenitrothion hydrolase protein FedB</fullName>
    </recommendedName>
</protein>
<evidence type="ECO:0000256" key="1">
    <source>
        <dbReference type="SAM" id="Phobius"/>
    </source>
</evidence>
<comment type="caution">
    <text evidence="2">The sequence shown here is derived from an EMBL/GenBank/DDBJ whole genome shotgun (WGS) entry which is preliminary data.</text>
</comment>
<keyword evidence="1" id="KW-0472">Membrane</keyword>
<dbReference type="Proteomes" id="UP000252884">
    <property type="component" value="Unassembled WGS sequence"/>
</dbReference>
<feature type="transmembrane region" description="Helical" evidence="1">
    <location>
        <begin position="180"/>
        <end position="199"/>
    </location>
</feature>
<gene>
    <name evidence="2" type="ORF">DES41_10767</name>
</gene>
<evidence type="ECO:0000313" key="3">
    <source>
        <dbReference type="Proteomes" id="UP000252884"/>
    </source>
</evidence>
<reference evidence="2 3" key="1">
    <citation type="submission" date="2018-07" db="EMBL/GenBank/DDBJ databases">
        <title>Genomic Encyclopedia of Type Strains, Phase IV (KMG-IV): sequencing the most valuable type-strain genomes for metagenomic binning, comparative biology and taxonomic classification.</title>
        <authorList>
            <person name="Goeker M."/>
        </authorList>
    </citation>
    <scope>NUCLEOTIDE SEQUENCE [LARGE SCALE GENOMIC DNA]</scope>
    <source>
        <strain evidence="2 3">DSM 21634</strain>
    </source>
</reference>
<feature type="transmembrane region" description="Helical" evidence="1">
    <location>
        <begin position="285"/>
        <end position="303"/>
    </location>
</feature>
<keyword evidence="1" id="KW-0812">Transmembrane</keyword>
<proteinExistence type="predicted"/>
<feature type="transmembrane region" description="Helical" evidence="1">
    <location>
        <begin position="385"/>
        <end position="410"/>
    </location>
</feature>
<accession>A0A368XMZ6</accession>
<dbReference type="EMBL" id="QPJK01000007">
    <property type="protein sequence ID" value="RCW68546.1"/>
    <property type="molecule type" value="Genomic_DNA"/>
</dbReference>
<organism evidence="2 3">
    <name type="scientific">Pseudorhodoferax soli</name>
    <dbReference type="NCBI Taxonomy" id="545864"/>
    <lineage>
        <taxon>Bacteria</taxon>
        <taxon>Pseudomonadati</taxon>
        <taxon>Pseudomonadota</taxon>
        <taxon>Betaproteobacteria</taxon>
        <taxon>Burkholderiales</taxon>
        <taxon>Comamonadaceae</taxon>
    </lineage>
</organism>
<feature type="transmembrane region" description="Helical" evidence="1">
    <location>
        <begin position="450"/>
        <end position="472"/>
    </location>
</feature>
<sequence>MLVENGNYWLCNREIDASEHERLGRMKVHPSHAAAAAAFFCVPASAHFFVQSYTLPVPFATYAWSAVGALLATFLLSGLFLRARSAPRRLRRSEEHAVPNEVLRIGSLFGVGCLLICILCGLFGVQRAADNLNMTMFWVGFVLLLPYATAVFGDVFIILNPWSTIGRMVDRMCQSPVIQIPSWVGCWPAFLLFLSFIYIELFADLKPGGLSIALISYTSIIIAGSIAFGARAWIRRAEFFSIMFRQISLISPLAWKITKNPSGRPLVSVRFRAPVEGLLEHGSRLSSFTAVLVICFMLSSTSFDGIHNTLFWARIYWAEIYPHLKPLIATGGGRDLSHAISIFAIWQWLALLLSPFLYIGLFLVACKLCRKIGRTRLGTLELAKIFGISLVPIAFVYHFSHYYTLLVAYIGQLYRLASDPLGFGWDVFGTRGAGGGLVILDMGNVWNTQVASIIAGHVVSVFVAHVLALRMFRDARAAVFSQIPMLVLMMIFTWLGLWILSLPLTS</sequence>
<name>A0A368XMZ6_9BURK</name>
<feature type="transmembrane region" description="Helical" evidence="1">
    <location>
        <begin position="479"/>
        <end position="500"/>
    </location>
</feature>
<feature type="transmembrane region" description="Helical" evidence="1">
    <location>
        <begin position="102"/>
        <end position="125"/>
    </location>
</feature>
<dbReference type="AlphaFoldDB" id="A0A368XMZ6"/>
<keyword evidence="1" id="KW-1133">Transmembrane helix</keyword>
<feature type="transmembrane region" description="Helical" evidence="1">
    <location>
        <begin position="211"/>
        <end position="234"/>
    </location>
</feature>
<feature type="transmembrane region" description="Helical" evidence="1">
    <location>
        <begin position="32"/>
        <end position="50"/>
    </location>
</feature>
<feature type="transmembrane region" description="Helical" evidence="1">
    <location>
        <begin position="62"/>
        <end position="81"/>
    </location>
</feature>
<feature type="transmembrane region" description="Helical" evidence="1">
    <location>
        <begin position="137"/>
        <end position="159"/>
    </location>
</feature>
<keyword evidence="3" id="KW-1185">Reference proteome</keyword>
<evidence type="ECO:0000313" key="2">
    <source>
        <dbReference type="EMBL" id="RCW68546.1"/>
    </source>
</evidence>
<evidence type="ECO:0008006" key="4">
    <source>
        <dbReference type="Google" id="ProtNLM"/>
    </source>
</evidence>